<organism evidence="2 3">
    <name type="scientific">Comamonas aquatica</name>
    <dbReference type="NCBI Taxonomy" id="225991"/>
    <lineage>
        <taxon>Bacteria</taxon>
        <taxon>Pseudomonadati</taxon>
        <taxon>Pseudomonadota</taxon>
        <taxon>Betaproteobacteria</taxon>
        <taxon>Burkholderiales</taxon>
        <taxon>Comamonadaceae</taxon>
        <taxon>Comamonas</taxon>
    </lineage>
</organism>
<dbReference type="GO" id="GO:0006508">
    <property type="term" value="P:proteolysis"/>
    <property type="evidence" value="ECO:0007669"/>
    <property type="project" value="UniProtKB-KW"/>
</dbReference>
<evidence type="ECO:0000313" key="3">
    <source>
        <dbReference type="Proteomes" id="UP000834458"/>
    </source>
</evidence>
<evidence type="ECO:0000313" key="2">
    <source>
        <dbReference type="EMBL" id="CAB5669887.1"/>
    </source>
</evidence>
<proteinExistence type="predicted"/>
<dbReference type="GO" id="GO:0008233">
    <property type="term" value="F:peptidase activity"/>
    <property type="evidence" value="ECO:0007669"/>
    <property type="project" value="UniProtKB-KW"/>
</dbReference>
<keyword evidence="2" id="KW-0645">Protease</keyword>
<dbReference type="EMBL" id="CAHPSC010000007">
    <property type="protein sequence ID" value="CAB5669887.1"/>
    <property type="molecule type" value="Genomic_DNA"/>
</dbReference>
<dbReference type="Pfam" id="PF13466">
    <property type="entry name" value="STAS_2"/>
    <property type="match status" value="1"/>
</dbReference>
<keyword evidence="2" id="KW-0378">Hydrolase</keyword>
<sequence length="566" mass="61306">MRSTMQPDSGKSGGFFRKVMHIVRGTSATEADAPPDPDSLTAREALQEVMARKRRNDAIRQQEFAQLRQLRQRNQAIGQVHEAGAEREAEVLSSLLGQETRSTATLQKIDEIEAQMSGQWWRQPPAAGAAAAPHAAGRRGAARSWSRLPVLGEDSVVQPAAPSVEVAATVPTEPPAIPTAAPVVVAAAVAAPVVVPPPVVRAFQPHPDLEEAAILFAHGDLEGARTRLLEQLVQSLSATPRDEDKVCRLWHAMLDWCRATGDEDTFEPLAIDYAEHFGRSAPLWSSLPDRLGQTALAGAVRKDPGKRQFLWSSPALLTVGAVTALRASQEDAPQPWCMSWLRLVAIDDAALLPLTRLCTAWADSEGQFVLSDAGKLLQLLEQQTPVGESHRPAAWWLLRMAVLRLVHRMEAYEQVALDYCVTYEVSPPSWVEPACHCIVQEEGEADVSVLHEASLQSVQAGVVVPQEGAAPGAMPVGQGLAGVIEGDAQPWLDALGAQARRGQVLEISCANLIRLDFVAAGSVLNWAAEMQNHGHELRFTQLHQLVAEFFHIIGIHEHATVQAVAT</sequence>
<name>A0AA35D714_9BURK</name>
<comment type="caution">
    <text evidence="2">The sequence shown here is derived from an EMBL/GenBank/DDBJ whole genome shotgun (WGS) entry which is preliminary data.</text>
</comment>
<protein>
    <submittedName>
        <fullName evidence="2">ATP-dependent protease HslVU (ClpYQ), peptidase subunit</fullName>
    </submittedName>
</protein>
<dbReference type="Proteomes" id="UP000834458">
    <property type="component" value="Unassembled WGS sequence"/>
</dbReference>
<evidence type="ECO:0000259" key="1">
    <source>
        <dbReference type="Pfam" id="PF13466"/>
    </source>
</evidence>
<gene>
    <name evidence="2" type="ORF">GHA_00798</name>
</gene>
<reference evidence="2" key="1">
    <citation type="submission" date="2020-05" db="EMBL/GenBank/DDBJ databases">
        <authorList>
            <person name="Delgado-Blas J."/>
        </authorList>
    </citation>
    <scope>NUCLEOTIDE SEQUENCE</scope>
    <source>
        <strain evidence="2">BB1454</strain>
    </source>
</reference>
<feature type="domain" description="MlaB-like STAS" evidence="1">
    <location>
        <begin position="487"/>
        <end position="555"/>
    </location>
</feature>
<dbReference type="InterPro" id="IPR058548">
    <property type="entry name" value="MlaB-like_STAS"/>
</dbReference>
<dbReference type="AlphaFoldDB" id="A0AA35D714"/>
<accession>A0AA35D714</accession>